<organism evidence="4 5">
    <name type="scientific">Mycobacterium ulcerans str. Harvey</name>
    <dbReference type="NCBI Taxonomy" id="1299332"/>
    <lineage>
        <taxon>Bacteria</taxon>
        <taxon>Bacillati</taxon>
        <taxon>Actinomycetota</taxon>
        <taxon>Actinomycetes</taxon>
        <taxon>Mycobacteriales</taxon>
        <taxon>Mycobacteriaceae</taxon>
        <taxon>Mycobacterium</taxon>
        <taxon>Mycobacterium ulcerans group</taxon>
    </lineage>
</organism>
<protein>
    <recommendedName>
        <fullName evidence="3">Purple acid phosphatase N-terminal domain-containing protein</fullName>
    </recommendedName>
</protein>
<keyword evidence="2" id="KW-1133">Transmembrane helix</keyword>
<dbReference type="SUPFAM" id="SSF49363">
    <property type="entry name" value="Purple acid phosphatase, N-terminal domain"/>
    <property type="match status" value="1"/>
</dbReference>
<keyword evidence="2" id="KW-0472">Membrane</keyword>
<dbReference type="PROSITE" id="PS51318">
    <property type="entry name" value="TAT"/>
    <property type="match status" value="1"/>
</dbReference>
<sequence length="185" mass="19442">MPDDLDQPDDPQPVGPSRRKLLTTGLASAAVGAGIGLGGAALLRPGRGPSVWYQPDRTSAQPVGGLHLQYGKNAATEVVVSWHSVDAVQNPRVMLGTPASGFGRVVSAETRTYRDAKSNTEVRVNHARLTNLTPDSDYVYAAVHDGADPQLGTVRTAPLGENRCASPASGIRARQHWAGSPTVDT</sequence>
<proteinExistence type="predicted"/>
<dbReference type="InterPro" id="IPR015914">
    <property type="entry name" value="PAPs_N"/>
</dbReference>
<dbReference type="EMBL" id="JAOL01000056">
    <property type="protein sequence ID" value="EUA93576.1"/>
    <property type="molecule type" value="Genomic_DNA"/>
</dbReference>
<dbReference type="InterPro" id="IPR006311">
    <property type="entry name" value="TAT_signal"/>
</dbReference>
<comment type="caution">
    <text evidence="4">The sequence shown here is derived from an EMBL/GenBank/DDBJ whole genome shotgun (WGS) entry which is preliminary data.</text>
</comment>
<evidence type="ECO:0000313" key="5">
    <source>
        <dbReference type="Proteomes" id="UP000020681"/>
    </source>
</evidence>
<evidence type="ECO:0000256" key="1">
    <source>
        <dbReference type="SAM" id="MobiDB-lite"/>
    </source>
</evidence>
<dbReference type="InterPro" id="IPR008963">
    <property type="entry name" value="Purple_acid_Pase-like_N"/>
</dbReference>
<keyword evidence="5" id="KW-1185">Reference proteome</keyword>
<name>A0ABN0R8W2_MYCUL</name>
<feature type="domain" description="Purple acid phosphatase N-terminal" evidence="3">
    <location>
        <begin position="66"/>
        <end position="146"/>
    </location>
</feature>
<feature type="transmembrane region" description="Helical" evidence="2">
    <location>
        <begin position="20"/>
        <end position="43"/>
    </location>
</feature>
<accession>A0ABN0R8W2</accession>
<feature type="region of interest" description="Disordered" evidence="1">
    <location>
        <begin position="164"/>
        <end position="185"/>
    </location>
</feature>
<keyword evidence="2" id="KW-0812">Transmembrane</keyword>
<dbReference type="Pfam" id="PF16656">
    <property type="entry name" value="Pur_ac_phosph_N"/>
    <property type="match status" value="1"/>
</dbReference>
<gene>
    <name evidence="4" type="ORF">I551_9121</name>
</gene>
<evidence type="ECO:0000259" key="3">
    <source>
        <dbReference type="Pfam" id="PF16656"/>
    </source>
</evidence>
<evidence type="ECO:0000256" key="2">
    <source>
        <dbReference type="SAM" id="Phobius"/>
    </source>
</evidence>
<evidence type="ECO:0000313" key="4">
    <source>
        <dbReference type="EMBL" id="EUA93576.1"/>
    </source>
</evidence>
<dbReference type="Proteomes" id="UP000020681">
    <property type="component" value="Unassembled WGS sequence"/>
</dbReference>
<dbReference type="Gene3D" id="2.60.40.380">
    <property type="entry name" value="Purple acid phosphatase-like, N-terminal"/>
    <property type="match status" value="1"/>
</dbReference>
<reference evidence="4 5" key="1">
    <citation type="submission" date="2014-01" db="EMBL/GenBank/DDBJ databases">
        <authorList>
            <person name="Dobos K."/>
            <person name="Lenaerts A."/>
            <person name="Ordway D."/>
            <person name="DeGroote M.A."/>
            <person name="Parker T."/>
            <person name="Sizemore C."/>
            <person name="Tallon L.J."/>
            <person name="Sadzewicz L.K."/>
            <person name="Sengamalay N."/>
            <person name="Fraser C.M."/>
            <person name="Hine E."/>
            <person name="Shefchek K.A."/>
            <person name="Das S.P."/>
            <person name="Tettelin H."/>
        </authorList>
    </citation>
    <scope>NUCLEOTIDE SEQUENCE [LARGE SCALE GENOMIC DNA]</scope>
    <source>
        <strain evidence="4 5">Harvey</strain>
    </source>
</reference>